<proteinExistence type="predicted"/>
<dbReference type="EMBL" id="SOJN01000148">
    <property type="protein sequence ID" value="TET43731.1"/>
    <property type="molecule type" value="Genomic_DNA"/>
</dbReference>
<dbReference type="InterPro" id="IPR032875">
    <property type="entry name" value="Succ_CoA_lig_flav_dom"/>
</dbReference>
<evidence type="ECO:0000256" key="2">
    <source>
        <dbReference type="ARBA" id="ARBA00022741"/>
    </source>
</evidence>
<gene>
    <name evidence="5" type="ORF">E3J62_12320</name>
</gene>
<evidence type="ECO:0000313" key="6">
    <source>
        <dbReference type="Proteomes" id="UP000315525"/>
    </source>
</evidence>
<dbReference type="Pfam" id="PF13380">
    <property type="entry name" value="CoA_binding_2"/>
    <property type="match status" value="1"/>
</dbReference>
<dbReference type="SUPFAM" id="SSF56059">
    <property type="entry name" value="Glutathione synthetase ATP-binding domain-like"/>
    <property type="match status" value="1"/>
</dbReference>
<dbReference type="Pfam" id="PF13607">
    <property type="entry name" value="Succ_CoA_lig"/>
    <property type="match status" value="1"/>
</dbReference>
<dbReference type="Pfam" id="PF13549">
    <property type="entry name" value="ATP-grasp_5"/>
    <property type="match status" value="1"/>
</dbReference>
<dbReference type="GO" id="GO:0043758">
    <property type="term" value="F:acetate-CoA ligase (ADP-forming) activity"/>
    <property type="evidence" value="ECO:0007669"/>
    <property type="project" value="InterPro"/>
</dbReference>
<name>A0A523UN48_UNCT6</name>
<accession>A0A523UN48</accession>
<dbReference type="GO" id="GO:0005524">
    <property type="term" value="F:ATP binding"/>
    <property type="evidence" value="ECO:0007669"/>
    <property type="project" value="UniProtKB-KW"/>
</dbReference>
<dbReference type="Gene3D" id="3.30.1490.20">
    <property type="entry name" value="ATP-grasp fold, A domain"/>
    <property type="match status" value="1"/>
</dbReference>
<organism evidence="5 6">
    <name type="scientific">candidate division TA06 bacterium</name>
    <dbReference type="NCBI Taxonomy" id="2250710"/>
    <lineage>
        <taxon>Bacteria</taxon>
        <taxon>Bacteria division TA06</taxon>
    </lineage>
</organism>
<evidence type="ECO:0000256" key="3">
    <source>
        <dbReference type="ARBA" id="ARBA00022840"/>
    </source>
</evidence>
<comment type="caution">
    <text evidence="5">The sequence shown here is derived from an EMBL/GenBank/DDBJ whole genome shotgun (WGS) entry which is preliminary data.</text>
</comment>
<dbReference type="InterPro" id="IPR013815">
    <property type="entry name" value="ATP_grasp_subdomain_1"/>
</dbReference>
<dbReference type="PANTHER" id="PTHR43334:SF1">
    <property type="entry name" value="3-HYDROXYPROPIONATE--COA LIGASE [ADP-FORMING]"/>
    <property type="match status" value="1"/>
</dbReference>
<protein>
    <submittedName>
        <fullName evidence="5">CoA-binding protein</fullName>
    </submittedName>
</protein>
<dbReference type="Gene3D" id="3.40.50.720">
    <property type="entry name" value="NAD(P)-binding Rossmann-like Domain"/>
    <property type="match status" value="1"/>
</dbReference>
<evidence type="ECO:0000313" key="5">
    <source>
        <dbReference type="EMBL" id="TET43731.1"/>
    </source>
</evidence>
<dbReference type="Gene3D" id="3.30.470.20">
    <property type="entry name" value="ATP-grasp fold, B domain"/>
    <property type="match status" value="1"/>
</dbReference>
<dbReference type="InterPro" id="IPR051538">
    <property type="entry name" value="Acyl-CoA_Synth/Transferase"/>
</dbReference>
<dbReference type="Pfam" id="PF19045">
    <property type="entry name" value="Ligase_CoA_2"/>
    <property type="match status" value="1"/>
</dbReference>
<sequence>MLDYLFKPKSVAVIGASNRKLTIGYRILQNLSESGYKGQVYPVHPKEDKIRNLKAYRSVLDVPAELDVAHIVVKSSLVQTVLEECCKKKVRSVIINTAGFSEVGEEGKELESKIVDIARKGNVRVFGPNCQGIMNSDPDVRAYCNFTFTRMNPGTISIVAQSGGVGEVINQRLYSLGEGFRMYASTGNAADISIPEIMNYWANDDGTKVIIVHVESLADPKKFMDIAAEVARKKPVLGMKTGRTVEGAKAVVSHTGRLMGEGMPIELMFERCGIVSFRDQDELCQAAIAFAKQPLPEGNRVAIVTNSGGPGIIATDGCIEAGLELPTLSHDTQTTLKENLFPEATVSNPVDVLATATPEHYGLTLRELIRDSKVDSILVNFITPFFVDCEGVAREIVKASEKREKPVIAVIMTDREQQAETLRIIRKGNIPTYDFAEMATKTLRAMVRMSDYHQRAKEPFEPFGDVDKNAARSLVTTALKEKTNILGAEQCVQILDFYRIPQAPALVGANLHQCLSAAREIGFPVALKVDSVDVIHKTEVGGLSLNIANEQCLKKEFNNLRGKFRNYSPQYLVQKYLTGGIEVIAGAKTVDGVGHVVMFGLGGVLVEVMKDVVFQFAPLNRTGAQRMIKSTKGYPVLRGFRGREGANTERLIEILMRVSQLVTEVPEIAELDLNPIIAYKDPSRTVAVDVRIKISG</sequence>
<dbReference type="Proteomes" id="UP000315525">
    <property type="component" value="Unassembled WGS sequence"/>
</dbReference>
<dbReference type="Gene3D" id="3.40.50.261">
    <property type="entry name" value="Succinyl-CoA synthetase domains"/>
    <property type="match status" value="2"/>
</dbReference>
<keyword evidence="3" id="KW-0067">ATP-binding</keyword>
<evidence type="ECO:0000256" key="1">
    <source>
        <dbReference type="ARBA" id="ARBA00022598"/>
    </source>
</evidence>
<dbReference type="PANTHER" id="PTHR43334">
    <property type="entry name" value="ACETATE--COA LIGASE [ADP-FORMING]"/>
    <property type="match status" value="1"/>
</dbReference>
<keyword evidence="1" id="KW-0436">Ligase</keyword>
<dbReference type="SUPFAM" id="SSF52210">
    <property type="entry name" value="Succinyl-CoA synthetase domains"/>
    <property type="match status" value="2"/>
</dbReference>
<dbReference type="InterPro" id="IPR016102">
    <property type="entry name" value="Succinyl-CoA_synth-like"/>
</dbReference>
<dbReference type="InterPro" id="IPR043938">
    <property type="entry name" value="Ligase_CoA_dom"/>
</dbReference>
<dbReference type="AlphaFoldDB" id="A0A523UN48"/>
<dbReference type="SMART" id="SM00881">
    <property type="entry name" value="CoA_binding"/>
    <property type="match status" value="1"/>
</dbReference>
<feature type="domain" description="CoA-binding" evidence="4">
    <location>
        <begin position="5"/>
        <end position="100"/>
    </location>
</feature>
<dbReference type="SUPFAM" id="SSF51735">
    <property type="entry name" value="NAD(P)-binding Rossmann-fold domains"/>
    <property type="match status" value="1"/>
</dbReference>
<evidence type="ECO:0000259" key="4">
    <source>
        <dbReference type="SMART" id="SM00881"/>
    </source>
</evidence>
<dbReference type="InterPro" id="IPR003781">
    <property type="entry name" value="CoA-bd"/>
</dbReference>
<dbReference type="InterPro" id="IPR036291">
    <property type="entry name" value="NAD(P)-bd_dom_sf"/>
</dbReference>
<keyword evidence="2" id="KW-0547">Nucleotide-binding</keyword>
<reference evidence="5 6" key="1">
    <citation type="submission" date="2019-03" db="EMBL/GenBank/DDBJ databases">
        <title>Metabolic potential of uncultured bacteria and archaea associated with petroleum seepage in deep-sea sediments.</title>
        <authorList>
            <person name="Dong X."/>
            <person name="Hubert C."/>
        </authorList>
    </citation>
    <scope>NUCLEOTIDE SEQUENCE [LARGE SCALE GENOMIC DNA]</scope>
    <source>
        <strain evidence="5">E44_bin18</strain>
    </source>
</reference>